<reference evidence="3" key="1">
    <citation type="submission" date="2016-10" db="EMBL/GenBank/DDBJ databases">
        <authorList>
            <person name="Varghese N."/>
            <person name="Submissions S."/>
        </authorList>
    </citation>
    <scope>NUCLEOTIDE SEQUENCE [LARGE SCALE GENOMIC DNA]</scope>
    <source>
        <strain evidence="3">Gh-67</strain>
    </source>
</reference>
<name>A0A1G7XW60_9SPHI</name>
<protein>
    <submittedName>
        <fullName evidence="2">Uncharacterized protein</fullName>
    </submittedName>
</protein>
<gene>
    <name evidence="2" type="ORF">SAMN05192573_105193</name>
</gene>
<evidence type="ECO:0000256" key="1">
    <source>
        <dbReference type="SAM" id="MobiDB-lite"/>
    </source>
</evidence>
<dbReference type="EMBL" id="FNCG01000005">
    <property type="protein sequence ID" value="SDG88409.1"/>
    <property type="molecule type" value="Genomic_DNA"/>
</dbReference>
<evidence type="ECO:0000313" key="3">
    <source>
        <dbReference type="Proteomes" id="UP000199705"/>
    </source>
</evidence>
<dbReference type="STRING" id="551996.SAMN05192573_105193"/>
<feature type="region of interest" description="Disordered" evidence="1">
    <location>
        <begin position="59"/>
        <end position="80"/>
    </location>
</feature>
<feature type="region of interest" description="Disordered" evidence="1">
    <location>
        <begin position="1"/>
        <end position="36"/>
    </location>
</feature>
<feature type="compositionally biased region" description="Basic and acidic residues" evidence="1">
    <location>
        <begin position="68"/>
        <end position="80"/>
    </location>
</feature>
<organism evidence="2 3">
    <name type="scientific">Mucilaginibacter gossypii</name>
    <dbReference type="NCBI Taxonomy" id="551996"/>
    <lineage>
        <taxon>Bacteria</taxon>
        <taxon>Pseudomonadati</taxon>
        <taxon>Bacteroidota</taxon>
        <taxon>Sphingobacteriia</taxon>
        <taxon>Sphingobacteriales</taxon>
        <taxon>Sphingobacteriaceae</taxon>
        <taxon>Mucilaginibacter</taxon>
    </lineage>
</organism>
<dbReference type="AlphaFoldDB" id="A0A1G7XW60"/>
<proteinExistence type="predicted"/>
<keyword evidence="3" id="KW-1185">Reference proteome</keyword>
<evidence type="ECO:0000313" key="2">
    <source>
        <dbReference type="EMBL" id="SDG88409.1"/>
    </source>
</evidence>
<sequence length="80" mass="8705">MAIPENPNLDDAQEDKDPGNEYEQNEGQDTGNEIIDKSEPDVAGLNAASRASESAFTLNFEDGYAPAPDKKDEDQQAPKH</sequence>
<dbReference type="Proteomes" id="UP000199705">
    <property type="component" value="Unassembled WGS sequence"/>
</dbReference>
<dbReference type="RefSeq" id="WP_091167382.1">
    <property type="nucleotide sequence ID" value="NZ_FNCG01000005.1"/>
</dbReference>
<accession>A0A1G7XW60</accession>